<evidence type="ECO:0000313" key="1">
    <source>
        <dbReference type="EMBL" id="KAL3581507.1"/>
    </source>
</evidence>
<organism evidence="1 2">
    <name type="scientific">Populus alba</name>
    <name type="common">White poplar</name>
    <dbReference type="NCBI Taxonomy" id="43335"/>
    <lineage>
        <taxon>Eukaryota</taxon>
        <taxon>Viridiplantae</taxon>
        <taxon>Streptophyta</taxon>
        <taxon>Embryophyta</taxon>
        <taxon>Tracheophyta</taxon>
        <taxon>Spermatophyta</taxon>
        <taxon>Magnoliopsida</taxon>
        <taxon>eudicotyledons</taxon>
        <taxon>Gunneridae</taxon>
        <taxon>Pentapetalae</taxon>
        <taxon>rosids</taxon>
        <taxon>fabids</taxon>
        <taxon>Malpighiales</taxon>
        <taxon>Salicaceae</taxon>
        <taxon>Saliceae</taxon>
        <taxon>Populus</taxon>
    </lineage>
</organism>
<keyword evidence="2" id="KW-1185">Reference proteome</keyword>
<gene>
    <name evidence="1" type="ORF">D5086_015839</name>
</gene>
<name>A0ACC4BSW2_POPAL</name>
<protein>
    <submittedName>
        <fullName evidence="1">Uncharacterized protein</fullName>
    </submittedName>
</protein>
<accession>A0ACC4BSW2</accession>
<comment type="caution">
    <text evidence="1">The sequence shown here is derived from an EMBL/GenBank/DDBJ whole genome shotgun (WGS) entry which is preliminary data.</text>
</comment>
<sequence length="233" mass="26379">MECSFCRRGLSFLVRAEQSTASSASHSQVRSGRRELIAASVIAPWVSMVNQTSPSHGQEDGYSFLFPFGWQEVVIEGQDKVLESVGVNMSPTVKQDLRDNGPPQQVAETLIKKVSAPSRGKRGLLKKEQLADIYCAIMVQHDADGKVYYAIESVAQAPNFTCHALHWQWHYVISCTHPIIQSLLLWFHNDIIKEIWKYWFAVMLLSSPSPLFFSIFPIFTQCCRICLVRPECL</sequence>
<proteinExistence type="predicted"/>
<dbReference type="EMBL" id="RCHU02000008">
    <property type="protein sequence ID" value="KAL3581507.1"/>
    <property type="molecule type" value="Genomic_DNA"/>
</dbReference>
<dbReference type="Proteomes" id="UP000309997">
    <property type="component" value="Unassembled WGS sequence"/>
</dbReference>
<evidence type="ECO:0000313" key="2">
    <source>
        <dbReference type="Proteomes" id="UP000309997"/>
    </source>
</evidence>
<reference evidence="1 2" key="1">
    <citation type="journal article" date="2024" name="Plant Biotechnol. J.">
        <title>Genome and CRISPR/Cas9 system of a widespread forest tree (Populus alba) in the world.</title>
        <authorList>
            <person name="Liu Y.J."/>
            <person name="Jiang P.F."/>
            <person name="Han X.M."/>
            <person name="Li X.Y."/>
            <person name="Wang H.M."/>
            <person name="Wang Y.J."/>
            <person name="Wang X.X."/>
            <person name="Zeng Q.Y."/>
        </authorList>
    </citation>
    <scope>NUCLEOTIDE SEQUENCE [LARGE SCALE GENOMIC DNA]</scope>
    <source>
        <strain evidence="2">cv. PAL-ZL1</strain>
    </source>
</reference>